<dbReference type="InterPro" id="IPR005181">
    <property type="entry name" value="SASA"/>
</dbReference>
<evidence type="ECO:0000313" key="3">
    <source>
        <dbReference type="EMBL" id="QQO84141.1"/>
    </source>
</evidence>
<dbReference type="Pfam" id="PF03629">
    <property type="entry name" value="SASA"/>
    <property type="match status" value="1"/>
</dbReference>
<organism evidence="3">
    <name type="scientific">Shewanella algae</name>
    <dbReference type="NCBI Taxonomy" id="38313"/>
    <lineage>
        <taxon>Bacteria</taxon>
        <taxon>Pseudomonadati</taxon>
        <taxon>Pseudomonadota</taxon>
        <taxon>Gammaproteobacteria</taxon>
        <taxon>Alteromonadales</taxon>
        <taxon>Shewanellaceae</taxon>
        <taxon>Shewanella</taxon>
    </lineage>
</organism>
<dbReference type="EMBL" id="CP032664">
    <property type="protein sequence ID" value="QQO84141.1"/>
    <property type="molecule type" value="Genomic_DNA"/>
</dbReference>
<evidence type="ECO:0000256" key="1">
    <source>
        <dbReference type="ARBA" id="ARBA00022801"/>
    </source>
</evidence>
<dbReference type="GO" id="GO:0016788">
    <property type="term" value="F:hydrolase activity, acting on ester bonds"/>
    <property type="evidence" value="ECO:0007669"/>
    <property type="project" value="UniProtKB-ARBA"/>
</dbReference>
<proteinExistence type="predicted"/>
<protein>
    <recommendedName>
        <fullName evidence="2">Sialate O-acetylesterase domain-containing protein</fullName>
    </recommendedName>
</protein>
<evidence type="ECO:0000259" key="2">
    <source>
        <dbReference type="Pfam" id="PF03629"/>
    </source>
</evidence>
<gene>
    <name evidence="3" type="ORF">D7032_13330</name>
</gene>
<dbReference type="AlphaFoldDB" id="A0A7T8IQB4"/>
<sequence length="481" mass="51990">MHPLRNGSQAVARPAAKPLTGLPGWFTESGDNNIPSYPGADWFNHVIAEFTNALAATGVVFDPTKDDHLEQAFSYINNAVSALNEPEVMDFNYENPWRKLSDYTIGRTTWAFLQTGQSLAGGGVGNDPTPEVKPAKYPNNIQMLSPQPVIDGLAQMSDTLIALEESSRVTIGASWMQGVYEEENVDCIFSGQAYGGQAYSAIKKGGTTGIYERCIQQVGYVMAVKPYAEYKGISVIHGEQDGLNNNVNYAANIIEWATNFNTDIKAITGTSANIPLLFSQTATAGGYGFNGGIDETTFPTPIQQLMAHKNSSLCHLVCSTYHLEYYDHSHLTNQGQVRLGEYFEKAFLSLINNGNWSPLMPASISTSGNIITITFSGAVGALVFDETLVSPIANKGFSYRDDSANTITNVAINGSNQVEITVSGIAENAVIAYGYHNGAGGAANQIAGLGDRGNLRDSDPATSKYSTDRLYNWCVIFREEI</sequence>
<reference evidence="3" key="1">
    <citation type="submission" date="2018-09" db="EMBL/GenBank/DDBJ databases">
        <title>Genome sequencing and analysis.</title>
        <authorList>
            <person name="Huang Y.-T."/>
        </authorList>
    </citation>
    <scope>NUCLEOTIDE SEQUENCE</scope>
    <source>
        <strain evidence="3">HIDE</strain>
    </source>
</reference>
<feature type="domain" description="Sialate O-acetylesterase" evidence="2">
    <location>
        <begin position="111"/>
        <end position="348"/>
    </location>
</feature>
<name>A0A7T8IQB4_9GAMM</name>
<dbReference type="InterPro" id="IPR036514">
    <property type="entry name" value="SGNH_hydro_sf"/>
</dbReference>
<accession>A0A7T8IQB4</accession>
<dbReference type="SUPFAM" id="SSF52266">
    <property type="entry name" value="SGNH hydrolase"/>
    <property type="match status" value="1"/>
</dbReference>
<dbReference type="RefSeq" id="WP_397608973.1">
    <property type="nucleotide sequence ID" value="NZ_CP032664.1"/>
</dbReference>
<dbReference type="Gene3D" id="3.40.50.1110">
    <property type="entry name" value="SGNH hydrolase"/>
    <property type="match status" value="1"/>
</dbReference>
<keyword evidence="1" id="KW-0378">Hydrolase</keyword>